<dbReference type="OrthoDB" id="3215033at2"/>
<evidence type="ECO:0000313" key="1">
    <source>
        <dbReference type="EMBL" id="MPV87066.1"/>
    </source>
</evidence>
<dbReference type="AlphaFoldDB" id="A0A7J9UR22"/>
<reference evidence="1 2" key="1">
    <citation type="submission" date="2019-10" db="EMBL/GenBank/DDBJ databases">
        <title>Georgenia wutianyii sp. nov. and Georgenia yuyongxinii sp. nov. isolated from plateau pika (Ochotona curzoniae) in the Qinghai-Tibet plateau of China.</title>
        <authorList>
            <person name="Tian Z."/>
        </authorList>
    </citation>
    <scope>NUCLEOTIDE SEQUENCE [LARGE SCALE GENOMIC DNA]</scope>
    <source>
        <strain evidence="1 2">JCM 15130</strain>
    </source>
</reference>
<keyword evidence="2" id="KW-1185">Reference proteome</keyword>
<proteinExistence type="predicted"/>
<accession>A0A7J9UR22</accession>
<dbReference type="EMBL" id="WHPD01000039">
    <property type="protein sequence ID" value="MPV87066.1"/>
    <property type="molecule type" value="Genomic_DNA"/>
</dbReference>
<sequence length="78" mass="8710">MRHSEFWQVVEETFGAGYGRSLAEDLVLPGVGGRTAAAALAAGVAPKDVWDAMCDEMELDDAVRWRYRRDPKERRGGR</sequence>
<dbReference type="Pfam" id="PF11248">
    <property type="entry name" value="DUF3046"/>
    <property type="match status" value="1"/>
</dbReference>
<comment type="caution">
    <text evidence="1">The sequence shown here is derived from an EMBL/GenBank/DDBJ whole genome shotgun (WGS) entry which is preliminary data.</text>
</comment>
<organism evidence="1 2">
    <name type="scientific">Georgenia ruanii</name>
    <dbReference type="NCBI Taxonomy" id="348442"/>
    <lineage>
        <taxon>Bacteria</taxon>
        <taxon>Bacillati</taxon>
        <taxon>Actinomycetota</taxon>
        <taxon>Actinomycetes</taxon>
        <taxon>Micrococcales</taxon>
        <taxon>Bogoriellaceae</taxon>
        <taxon>Georgenia</taxon>
    </lineage>
</organism>
<protein>
    <submittedName>
        <fullName evidence="1">DUF3046 domain-containing protein</fullName>
    </submittedName>
</protein>
<dbReference type="InterPro" id="IPR021408">
    <property type="entry name" value="DUF3046"/>
</dbReference>
<evidence type="ECO:0000313" key="2">
    <source>
        <dbReference type="Proteomes" id="UP000429644"/>
    </source>
</evidence>
<gene>
    <name evidence="1" type="ORF">GB882_00180</name>
</gene>
<dbReference type="Proteomes" id="UP000429644">
    <property type="component" value="Unassembled WGS sequence"/>
</dbReference>
<dbReference type="RefSeq" id="WP_152229631.1">
    <property type="nucleotide sequence ID" value="NZ_BAAAOT010000001.1"/>
</dbReference>
<name>A0A7J9UR22_9MICO</name>